<organism evidence="1">
    <name type="scientific">human gut metagenome</name>
    <dbReference type="NCBI Taxonomy" id="408170"/>
    <lineage>
        <taxon>unclassified sequences</taxon>
        <taxon>metagenomes</taxon>
        <taxon>organismal metagenomes</taxon>
    </lineage>
</organism>
<gene>
    <name evidence="1" type="ORF">OBE_03430</name>
</gene>
<dbReference type="EMBL" id="AJWZ01002286">
    <property type="protein sequence ID" value="EKC71372.1"/>
    <property type="molecule type" value="Genomic_DNA"/>
</dbReference>
<name>K1TDW9_9ZZZZ</name>
<sequence length="61" mass="7005">HRKREFSELLPWDHLDYGVSRKFLENENKKAHENKTTPHCRIKCAGCGANKLNGGHCDARS</sequence>
<evidence type="ECO:0000313" key="1">
    <source>
        <dbReference type="EMBL" id="EKC71372.1"/>
    </source>
</evidence>
<dbReference type="AlphaFoldDB" id="K1TDW9"/>
<proteinExistence type="predicted"/>
<accession>K1TDW9</accession>
<comment type="caution">
    <text evidence="1">The sequence shown here is derived from an EMBL/GenBank/DDBJ whole genome shotgun (WGS) entry which is preliminary data.</text>
</comment>
<feature type="non-terminal residue" evidence="1">
    <location>
        <position position="1"/>
    </location>
</feature>
<reference evidence="1" key="1">
    <citation type="journal article" date="2013" name="Environ. Microbiol.">
        <title>Microbiota from the distal guts of lean and obese adolescents exhibit partial functional redundancy besides clear differences in community structure.</title>
        <authorList>
            <person name="Ferrer M."/>
            <person name="Ruiz A."/>
            <person name="Lanza F."/>
            <person name="Haange S.B."/>
            <person name="Oberbach A."/>
            <person name="Till H."/>
            <person name="Bargiela R."/>
            <person name="Campoy C."/>
            <person name="Segura M.T."/>
            <person name="Richter M."/>
            <person name="von Bergen M."/>
            <person name="Seifert J."/>
            <person name="Suarez A."/>
        </authorList>
    </citation>
    <scope>NUCLEOTIDE SEQUENCE</scope>
</reference>
<protein>
    <submittedName>
        <fullName evidence="1">Radical SAM domain protein</fullName>
    </submittedName>
</protein>